<proteinExistence type="predicted"/>
<feature type="region of interest" description="Disordered" evidence="1">
    <location>
        <begin position="442"/>
        <end position="476"/>
    </location>
</feature>
<sequence length="476" mass="55735">MSENISDLCYEFIDANLNYFDLEKPEFSKDHKIAIEKLEEYTNQQTCSSSYFRLMLDIYKKSHYIGPKEFIQYYTSSVNKLHSDEKNIILLLPGYKFNPGEQVDFTKSNYYFTLYFMKLYRDVTGEKMKNVYPMIIKGGKHVYINELNIDGIIDKLKETTGKESALVICDDFSYSGEQLSYIIGDVIPVRQKVDLYLVICGMTNTAKIKLAGIKSKYNYDKPKVNINIIFPDEGGYFLDENDFSSVLKNIMIENKVLMMSQDEYIKQHDMFLISKHGDTLYVNRQFNHLYGRITNSLTYPFFKYPDHVSTLTKMCVVADYSKDYVFLYKNLKPEIQRKIDSRGNSNFTINDDLIAKPHLTFFLDNFGNKAVMAEYLKANKDFNLIEICDANLKLIDLANCDIVINENATTRNCNTHCWKPFYKIIIEEKPFKEFNSIIDSLVSEPRSGGKKSKKRKSKKRKKSKKRRKYTKKYKKM</sequence>
<organism evidence="2">
    <name type="scientific">viral metagenome</name>
    <dbReference type="NCBI Taxonomy" id="1070528"/>
    <lineage>
        <taxon>unclassified sequences</taxon>
        <taxon>metagenomes</taxon>
        <taxon>organismal metagenomes</taxon>
    </lineage>
</organism>
<name>A0A6C0L8N3_9ZZZZ</name>
<protein>
    <submittedName>
        <fullName evidence="2">Uncharacterized protein</fullName>
    </submittedName>
</protein>
<evidence type="ECO:0000256" key="1">
    <source>
        <dbReference type="SAM" id="MobiDB-lite"/>
    </source>
</evidence>
<feature type="compositionally biased region" description="Basic residues" evidence="1">
    <location>
        <begin position="448"/>
        <end position="476"/>
    </location>
</feature>
<dbReference type="EMBL" id="MN740446">
    <property type="protein sequence ID" value="QHU26953.1"/>
    <property type="molecule type" value="Genomic_DNA"/>
</dbReference>
<evidence type="ECO:0000313" key="2">
    <source>
        <dbReference type="EMBL" id="QHU26953.1"/>
    </source>
</evidence>
<accession>A0A6C0L8N3</accession>
<reference evidence="2" key="1">
    <citation type="journal article" date="2020" name="Nature">
        <title>Giant virus diversity and host interactions through global metagenomics.</title>
        <authorList>
            <person name="Schulz F."/>
            <person name="Roux S."/>
            <person name="Paez-Espino D."/>
            <person name="Jungbluth S."/>
            <person name="Walsh D.A."/>
            <person name="Denef V.J."/>
            <person name="McMahon K.D."/>
            <person name="Konstantinidis K.T."/>
            <person name="Eloe-Fadrosh E.A."/>
            <person name="Kyrpides N.C."/>
            <person name="Woyke T."/>
        </authorList>
    </citation>
    <scope>NUCLEOTIDE SEQUENCE</scope>
    <source>
        <strain evidence="2">GVMAG-M-3300027759-42</strain>
    </source>
</reference>
<dbReference type="AlphaFoldDB" id="A0A6C0L8N3"/>